<dbReference type="RefSeq" id="WP_119763245.1">
    <property type="nucleotide sequence ID" value="NZ_QYUM01000003.1"/>
</dbReference>
<dbReference type="Proteomes" id="UP000286100">
    <property type="component" value="Unassembled WGS sequence"/>
</dbReference>
<dbReference type="AlphaFoldDB" id="A0A418WMQ9"/>
<evidence type="ECO:0000259" key="1">
    <source>
        <dbReference type="Pfam" id="PF06742"/>
    </source>
</evidence>
<accession>A0A418WMQ9</accession>
<dbReference type="OrthoDB" id="7053758at2"/>
<dbReference type="InterPro" id="IPR010621">
    <property type="entry name" value="DUF1214"/>
</dbReference>
<dbReference type="EMBL" id="QYUM01000003">
    <property type="protein sequence ID" value="RJF91286.1"/>
    <property type="molecule type" value="Genomic_DNA"/>
</dbReference>
<comment type="caution">
    <text evidence="2">The sequence shown here is derived from an EMBL/GenBank/DDBJ whole genome shotgun (WGS) entry which is preliminary data.</text>
</comment>
<organism evidence="2 3">
    <name type="scientific">Sphingomonas cavernae</name>
    <dbReference type="NCBI Taxonomy" id="2320861"/>
    <lineage>
        <taxon>Bacteria</taxon>
        <taxon>Pseudomonadati</taxon>
        <taxon>Pseudomonadota</taxon>
        <taxon>Alphaproteobacteria</taxon>
        <taxon>Sphingomonadales</taxon>
        <taxon>Sphingomonadaceae</taxon>
        <taxon>Sphingomonas</taxon>
    </lineage>
</organism>
<feature type="domain" description="DUF1214" evidence="1">
    <location>
        <begin position="92"/>
        <end position="183"/>
    </location>
</feature>
<reference evidence="2 3" key="1">
    <citation type="submission" date="2018-09" db="EMBL/GenBank/DDBJ databases">
        <authorList>
            <person name="Zhu H."/>
        </authorList>
    </citation>
    <scope>NUCLEOTIDE SEQUENCE [LARGE SCALE GENOMIC DNA]</scope>
    <source>
        <strain evidence="2 3">K2R01-6</strain>
    </source>
</reference>
<sequence>MAFGDGTDDEALRAGWEQFCDRLRAAGDQVFKDHNPSLDLHRADAFRFLTQNLGQAFDLALETRDPRYPHIHAFCTPFRKLGADAADFTYQQAWIDGESAYRITGAKGTARFFNITVQGPRPETQSGTGWPSLHEPFGDVPEANLFGHQIETAPDGSFELFVGGPERACNWLPTTPGSRKLFIRQGFDRWDETHWTLRIERIGMVEPRPMPTPAEMIGAFDWAGEFVTGLMRDWPDHPYLYSGGAVDPASMNRFPPLPSSDAGDGKRGRAVANMVWALAPDEALVVSFKPGDGFWMASLGGVFMNSLDYLYRPVSYTPSRARTDSDGHVRLILCAEDPGFHNWMDTSGFEQGNLAIRMLMSASGPAIETRLVKRADLSDLLPADSARATPEARHVQFIERFRGIQRQRLGL</sequence>
<evidence type="ECO:0000313" key="3">
    <source>
        <dbReference type="Proteomes" id="UP000286100"/>
    </source>
</evidence>
<proteinExistence type="predicted"/>
<evidence type="ECO:0000313" key="2">
    <source>
        <dbReference type="EMBL" id="RJF91286.1"/>
    </source>
</evidence>
<gene>
    <name evidence="2" type="ORF">D3876_14355</name>
</gene>
<keyword evidence="3" id="KW-1185">Reference proteome</keyword>
<dbReference type="Pfam" id="PF06742">
    <property type="entry name" value="DUF1214"/>
    <property type="match status" value="1"/>
</dbReference>
<protein>
    <submittedName>
        <fullName evidence="2">DUF1214 domain-containing protein</fullName>
    </submittedName>
</protein>
<name>A0A418WMQ9_9SPHN</name>